<gene>
    <name evidence="1" type="ORF">IE983_04580</name>
</gene>
<dbReference type="EMBL" id="JACXTA010000001">
    <property type="protein sequence ID" value="MBD3706687.1"/>
    <property type="molecule type" value="Genomic_DNA"/>
</dbReference>
<accession>A0A927DK03</accession>
<evidence type="ECO:0000313" key="2">
    <source>
        <dbReference type="Proteomes" id="UP000655273"/>
    </source>
</evidence>
<dbReference type="AlphaFoldDB" id="A0A927DK03"/>
<dbReference type="Proteomes" id="UP000655273">
    <property type="component" value="Unassembled WGS sequence"/>
</dbReference>
<comment type="caution">
    <text evidence="1">The sequence shown here is derived from an EMBL/GenBank/DDBJ whole genome shotgun (WGS) entry which is preliminary data.</text>
</comment>
<proteinExistence type="predicted"/>
<evidence type="ECO:0000313" key="1">
    <source>
        <dbReference type="EMBL" id="MBD3706687.1"/>
    </source>
</evidence>
<protein>
    <submittedName>
        <fullName evidence="1">Uncharacterized protein</fullName>
    </submittedName>
</protein>
<reference evidence="1" key="1">
    <citation type="submission" date="2020-07" db="EMBL/GenBank/DDBJ databases">
        <title>Clinical and genomic characterization of carbapenemase-producing Enterobacterales causing secondary infections during the COVID-19 crisis at a New York City hospital.</title>
        <authorList>
            <person name="Gomez-Simmonds A."/>
            <person name="Annavajhala M.K."/>
            <person name="Uhlemann A.-C."/>
        </authorList>
    </citation>
    <scope>NUCLEOTIDE SEQUENCE</scope>
    <source>
        <strain evidence="1">NK1396</strain>
    </source>
</reference>
<sequence length="65" mass="7159">MYQYPHTINTMNIAVPISGPLQRVDMAQKVLPHLVAFVVNRGVSILIDDDAVAILYGFDNFPGDS</sequence>
<name>A0A927DK03_9ENTR</name>
<organism evidence="1 2">
    <name type="scientific">Enterobacter hormaechei</name>
    <dbReference type="NCBI Taxonomy" id="158836"/>
    <lineage>
        <taxon>Bacteria</taxon>
        <taxon>Pseudomonadati</taxon>
        <taxon>Pseudomonadota</taxon>
        <taxon>Gammaproteobacteria</taxon>
        <taxon>Enterobacterales</taxon>
        <taxon>Enterobacteriaceae</taxon>
        <taxon>Enterobacter</taxon>
        <taxon>Enterobacter cloacae complex</taxon>
    </lineage>
</organism>